<evidence type="ECO:0000313" key="3">
    <source>
        <dbReference type="Proteomes" id="UP000297245"/>
    </source>
</evidence>
<feature type="non-terminal residue" evidence="2">
    <location>
        <position position="120"/>
    </location>
</feature>
<name>A0A4S8MB34_DENBC</name>
<dbReference type="OrthoDB" id="2682806at2759"/>
<dbReference type="Proteomes" id="UP000297245">
    <property type="component" value="Unassembled WGS sequence"/>
</dbReference>
<reference evidence="2 3" key="1">
    <citation type="journal article" date="2019" name="Nat. Ecol. Evol.">
        <title>Megaphylogeny resolves global patterns of mushroom evolution.</title>
        <authorList>
            <person name="Varga T."/>
            <person name="Krizsan K."/>
            <person name="Foldi C."/>
            <person name="Dima B."/>
            <person name="Sanchez-Garcia M."/>
            <person name="Sanchez-Ramirez S."/>
            <person name="Szollosi G.J."/>
            <person name="Szarkandi J.G."/>
            <person name="Papp V."/>
            <person name="Albert L."/>
            <person name="Andreopoulos W."/>
            <person name="Angelini C."/>
            <person name="Antonin V."/>
            <person name="Barry K.W."/>
            <person name="Bougher N.L."/>
            <person name="Buchanan P."/>
            <person name="Buyck B."/>
            <person name="Bense V."/>
            <person name="Catcheside P."/>
            <person name="Chovatia M."/>
            <person name="Cooper J."/>
            <person name="Damon W."/>
            <person name="Desjardin D."/>
            <person name="Finy P."/>
            <person name="Geml J."/>
            <person name="Haridas S."/>
            <person name="Hughes K."/>
            <person name="Justo A."/>
            <person name="Karasinski D."/>
            <person name="Kautmanova I."/>
            <person name="Kiss B."/>
            <person name="Kocsube S."/>
            <person name="Kotiranta H."/>
            <person name="LaButti K.M."/>
            <person name="Lechner B.E."/>
            <person name="Liimatainen K."/>
            <person name="Lipzen A."/>
            <person name="Lukacs Z."/>
            <person name="Mihaltcheva S."/>
            <person name="Morgado L.N."/>
            <person name="Niskanen T."/>
            <person name="Noordeloos M.E."/>
            <person name="Ohm R.A."/>
            <person name="Ortiz-Santana B."/>
            <person name="Ovrebo C."/>
            <person name="Racz N."/>
            <person name="Riley R."/>
            <person name="Savchenko A."/>
            <person name="Shiryaev A."/>
            <person name="Soop K."/>
            <person name="Spirin V."/>
            <person name="Szebenyi C."/>
            <person name="Tomsovsky M."/>
            <person name="Tulloss R.E."/>
            <person name="Uehling J."/>
            <person name="Grigoriev I.V."/>
            <person name="Vagvolgyi C."/>
            <person name="Papp T."/>
            <person name="Martin F.M."/>
            <person name="Miettinen O."/>
            <person name="Hibbett D.S."/>
            <person name="Nagy L.G."/>
        </authorList>
    </citation>
    <scope>NUCLEOTIDE SEQUENCE [LARGE SCALE GENOMIC DNA]</scope>
    <source>
        <strain evidence="2 3">CBS 962.96</strain>
    </source>
</reference>
<keyword evidence="3" id="KW-1185">Reference proteome</keyword>
<gene>
    <name evidence="2" type="ORF">K435DRAFT_604125</name>
</gene>
<protein>
    <recommendedName>
        <fullName evidence="1">CxC2-like cysteine cluster KDZ transposase-associated domain-containing protein</fullName>
    </recommendedName>
</protein>
<dbReference type="AlphaFoldDB" id="A0A4S8MB34"/>
<evidence type="ECO:0000259" key="1">
    <source>
        <dbReference type="Pfam" id="PF18803"/>
    </source>
</evidence>
<feature type="non-terminal residue" evidence="2">
    <location>
        <position position="1"/>
    </location>
</feature>
<accession>A0A4S8MB34</accession>
<dbReference type="EMBL" id="ML179124">
    <property type="protein sequence ID" value="THU99178.1"/>
    <property type="molecule type" value="Genomic_DNA"/>
</dbReference>
<feature type="domain" description="CxC2-like cysteine cluster KDZ transposase-associated" evidence="1">
    <location>
        <begin position="80"/>
        <end position="120"/>
    </location>
</feature>
<proteinExistence type="predicted"/>
<evidence type="ECO:0000313" key="2">
    <source>
        <dbReference type="EMBL" id="THU99178.1"/>
    </source>
</evidence>
<dbReference type="Pfam" id="PF18803">
    <property type="entry name" value="CxC2"/>
    <property type="match status" value="1"/>
</dbReference>
<sequence>PMRTFVANRENYLAVQMILKGRGDHIPLTCPTCPPDREPLEPTYRCIDCFYTGLICQDCCVEDHRANPLHRIQVRVIVVLFVQLGHLDGSTCPSPVPGPSKMIVIHTNGIHRVRMNYCGC</sequence>
<dbReference type="InterPro" id="IPR041457">
    <property type="entry name" value="CxC2_KDZ-assoc"/>
</dbReference>
<organism evidence="2 3">
    <name type="scientific">Dendrothele bispora (strain CBS 962.96)</name>
    <dbReference type="NCBI Taxonomy" id="1314807"/>
    <lineage>
        <taxon>Eukaryota</taxon>
        <taxon>Fungi</taxon>
        <taxon>Dikarya</taxon>
        <taxon>Basidiomycota</taxon>
        <taxon>Agaricomycotina</taxon>
        <taxon>Agaricomycetes</taxon>
        <taxon>Agaricomycetidae</taxon>
        <taxon>Agaricales</taxon>
        <taxon>Agaricales incertae sedis</taxon>
        <taxon>Dendrothele</taxon>
    </lineage>
</organism>